<reference evidence="5" key="1">
    <citation type="journal article" date="2020" name="Nat. Ecol. Evol.">
        <title>Deeply conserved synteny resolves early events in vertebrate evolution.</title>
        <authorList>
            <person name="Simakov O."/>
            <person name="Marletaz F."/>
            <person name="Yue J.X."/>
            <person name="O'Connell B."/>
            <person name="Jenkins J."/>
            <person name="Brandt A."/>
            <person name="Calef R."/>
            <person name="Tung C.H."/>
            <person name="Huang T.K."/>
            <person name="Schmutz J."/>
            <person name="Satoh N."/>
            <person name="Yu J.K."/>
            <person name="Putnam N.H."/>
            <person name="Green R.E."/>
            <person name="Rokhsar D.S."/>
        </authorList>
    </citation>
    <scope>NUCLEOTIDE SEQUENCE [LARGE SCALE GENOMIC DNA]</scope>
    <source>
        <strain evidence="5">S238N-H82</strain>
    </source>
</reference>
<feature type="signal peptide" evidence="3">
    <location>
        <begin position="1"/>
        <end position="25"/>
    </location>
</feature>
<dbReference type="InterPro" id="IPR002181">
    <property type="entry name" value="Fibrinogen_a/b/g_C_dom"/>
</dbReference>
<dbReference type="PROSITE" id="PS51406">
    <property type="entry name" value="FIBRINOGEN_C_2"/>
    <property type="match status" value="1"/>
</dbReference>
<dbReference type="Gene3D" id="3.90.215.10">
    <property type="entry name" value="Gamma Fibrinogen, chain A, domain 1"/>
    <property type="match status" value="1"/>
</dbReference>
<gene>
    <name evidence="6" type="primary">LOC118424877</name>
</gene>
<dbReference type="InterPro" id="IPR020837">
    <property type="entry name" value="Fibrinogen_CS"/>
</dbReference>
<dbReference type="InterPro" id="IPR036056">
    <property type="entry name" value="Fibrinogen-like_C"/>
</dbReference>
<dbReference type="InterPro" id="IPR014716">
    <property type="entry name" value="Fibrinogen_a/b/g_C_1"/>
</dbReference>
<evidence type="ECO:0000256" key="3">
    <source>
        <dbReference type="SAM" id="SignalP"/>
    </source>
</evidence>
<dbReference type="InterPro" id="IPR050373">
    <property type="entry name" value="Fibrinogen_C-term_domain"/>
</dbReference>
<dbReference type="OrthoDB" id="6514358at2759"/>
<name>A0A9J7LUY6_BRAFL</name>
<keyword evidence="3" id="KW-0732">Signal</keyword>
<feature type="compositionally biased region" description="Acidic residues" evidence="2">
    <location>
        <begin position="159"/>
        <end position="168"/>
    </location>
</feature>
<proteinExistence type="predicted"/>
<dbReference type="Pfam" id="PF00147">
    <property type="entry name" value="Fibrinogen_C"/>
    <property type="match status" value="1"/>
</dbReference>
<dbReference type="PANTHER" id="PTHR19143">
    <property type="entry name" value="FIBRINOGEN/TENASCIN/ANGIOPOEITIN"/>
    <property type="match status" value="1"/>
</dbReference>
<evidence type="ECO:0000313" key="6">
    <source>
        <dbReference type="RefSeq" id="XP_035689577.1"/>
    </source>
</evidence>
<dbReference type="OMA" id="MMIRPRE"/>
<dbReference type="GeneID" id="118424877"/>
<dbReference type="PANTHER" id="PTHR19143:SF394">
    <property type="entry name" value="ANGIOPOIETIN-RELATED PROTEIN 3-LIKE"/>
    <property type="match status" value="1"/>
</dbReference>
<feature type="chain" id="PRO_5039933660" evidence="3">
    <location>
        <begin position="26"/>
        <end position="422"/>
    </location>
</feature>
<keyword evidence="5" id="KW-1185">Reference proteome</keyword>
<accession>A0A9J7LUY6</accession>
<reference evidence="6" key="2">
    <citation type="submission" date="2025-08" db="UniProtKB">
        <authorList>
            <consortium name="RefSeq"/>
        </authorList>
    </citation>
    <scope>IDENTIFICATION</scope>
    <source>
        <strain evidence="6">S238N-H82</strain>
        <tissue evidence="6">Testes</tissue>
    </source>
</reference>
<dbReference type="NCBIfam" id="NF040941">
    <property type="entry name" value="GGGWT_bact"/>
    <property type="match status" value="1"/>
</dbReference>
<dbReference type="GO" id="GO:0005615">
    <property type="term" value="C:extracellular space"/>
    <property type="evidence" value="ECO:0000318"/>
    <property type="project" value="GO_Central"/>
</dbReference>
<protein>
    <submittedName>
        <fullName evidence="6">Fibrinogen-like protein A</fullName>
    </submittedName>
</protein>
<dbReference type="KEGG" id="bfo:118424877"/>
<sequence length="422" mass="47076">MIGNLPTILWMGFTVLIVCQAPVSSTSEVSETTLSDVSNVANSLCKLTKTCTTLGNKLRDYESDFRAKQRICQLADQASLLPDETKCEEPNLDLMDHVTSATDGDDLAEILCDLSTSCVMLALTPHAQDPDHEPMKTICKLADGKMKTKDDITCKPIEPEDSLSEEDSGSQSGEELMENQDDQPQVLTLSRTYYHFDDCSEIYAAQTLFGTPRSGVYTIRPVSSGAFSVYCDMATDGGGWTVIQSRYDGTIHFNRKFNDYKYGFGSASGEHWLGLQNMYRITAQNTYELYVKLEDWSDNVRYAKYSSFRVGGGDYYQLSIGSYGGNAGDSLAYHNGAKFSARDRDQDTKSSASCATDYSLTGAWWWKSCGYSPLNGPYLRPSDRTSHSGYGIWWSTFSPSTYRTYLKKSKMMIRPTDFRTGK</sequence>
<dbReference type="AlphaFoldDB" id="A0A9J7LUY6"/>
<dbReference type="RefSeq" id="XP_035689577.1">
    <property type="nucleotide sequence ID" value="XM_035833684.1"/>
</dbReference>
<evidence type="ECO:0000259" key="4">
    <source>
        <dbReference type="PROSITE" id="PS51406"/>
    </source>
</evidence>
<evidence type="ECO:0000256" key="2">
    <source>
        <dbReference type="SAM" id="MobiDB-lite"/>
    </source>
</evidence>
<dbReference type="PROSITE" id="PS00514">
    <property type="entry name" value="FIBRINOGEN_C_1"/>
    <property type="match status" value="1"/>
</dbReference>
<dbReference type="SUPFAM" id="SSF56496">
    <property type="entry name" value="Fibrinogen C-terminal domain-like"/>
    <property type="match status" value="1"/>
</dbReference>
<dbReference type="CDD" id="cd00087">
    <property type="entry name" value="FReD"/>
    <property type="match status" value="1"/>
</dbReference>
<feature type="domain" description="Fibrinogen C-terminal" evidence="4">
    <location>
        <begin position="190"/>
        <end position="417"/>
    </location>
</feature>
<evidence type="ECO:0000313" key="5">
    <source>
        <dbReference type="Proteomes" id="UP000001554"/>
    </source>
</evidence>
<evidence type="ECO:0000256" key="1">
    <source>
        <dbReference type="ARBA" id="ARBA00023157"/>
    </source>
</evidence>
<organism evidence="5 6">
    <name type="scientific">Branchiostoma floridae</name>
    <name type="common">Florida lancelet</name>
    <name type="synonym">Amphioxus</name>
    <dbReference type="NCBI Taxonomy" id="7739"/>
    <lineage>
        <taxon>Eukaryota</taxon>
        <taxon>Metazoa</taxon>
        <taxon>Chordata</taxon>
        <taxon>Cephalochordata</taxon>
        <taxon>Leptocardii</taxon>
        <taxon>Amphioxiformes</taxon>
        <taxon>Branchiostomatidae</taxon>
        <taxon>Branchiostoma</taxon>
    </lineage>
</organism>
<feature type="region of interest" description="Disordered" evidence="2">
    <location>
        <begin position="150"/>
        <end position="183"/>
    </location>
</feature>
<keyword evidence="1" id="KW-1015">Disulfide bond</keyword>
<dbReference type="Proteomes" id="UP000001554">
    <property type="component" value="Chromosome 10"/>
</dbReference>
<dbReference type="SMART" id="SM00186">
    <property type="entry name" value="FBG"/>
    <property type="match status" value="1"/>
</dbReference>